<dbReference type="Proteomes" id="UP000295727">
    <property type="component" value="Chromosome 2"/>
</dbReference>
<reference evidence="4 5" key="1">
    <citation type="submission" date="2019-03" db="EMBL/GenBank/DDBJ databases">
        <title>Paraburkholderia sp. 7MH5, isolated from subtropical forest soil.</title>
        <authorList>
            <person name="Gao Z.-H."/>
            <person name="Qiu L.-H."/>
        </authorList>
    </citation>
    <scope>NUCLEOTIDE SEQUENCE [LARGE SCALE GENOMIC DNA]</scope>
    <source>
        <strain evidence="4 5">7MH5</strain>
    </source>
</reference>
<name>A0A4P7CWA8_9BURK</name>
<evidence type="ECO:0000256" key="2">
    <source>
        <dbReference type="SAM" id="MobiDB-lite"/>
    </source>
</evidence>
<dbReference type="OrthoDB" id="9115310at2"/>
<dbReference type="SUPFAM" id="SSF47413">
    <property type="entry name" value="lambda repressor-like DNA-binding domains"/>
    <property type="match status" value="1"/>
</dbReference>
<dbReference type="PROSITE" id="PS50943">
    <property type="entry name" value="HTH_CROC1"/>
    <property type="match status" value="1"/>
</dbReference>
<gene>
    <name evidence="4" type="ORF">E1956_25920</name>
</gene>
<dbReference type="KEGG" id="ppai:E1956_25920"/>
<evidence type="ECO:0000256" key="1">
    <source>
        <dbReference type="ARBA" id="ARBA00023125"/>
    </source>
</evidence>
<dbReference type="GO" id="GO:0005829">
    <property type="term" value="C:cytosol"/>
    <property type="evidence" value="ECO:0007669"/>
    <property type="project" value="TreeGrafter"/>
</dbReference>
<dbReference type="InterPro" id="IPR010982">
    <property type="entry name" value="Lambda_DNA-bd_dom_sf"/>
</dbReference>
<dbReference type="InterPro" id="IPR050807">
    <property type="entry name" value="TransReg_Diox_bact_type"/>
</dbReference>
<dbReference type="GO" id="GO:0003700">
    <property type="term" value="F:DNA-binding transcription factor activity"/>
    <property type="evidence" value="ECO:0007669"/>
    <property type="project" value="TreeGrafter"/>
</dbReference>
<feature type="domain" description="HTH cro/C1-type" evidence="3">
    <location>
        <begin position="95"/>
        <end position="149"/>
    </location>
</feature>
<keyword evidence="1" id="KW-0238">DNA-binding</keyword>
<evidence type="ECO:0000313" key="5">
    <source>
        <dbReference type="Proteomes" id="UP000295727"/>
    </source>
</evidence>
<evidence type="ECO:0000259" key="3">
    <source>
        <dbReference type="PROSITE" id="PS50943"/>
    </source>
</evidence>
<dbReference type="GO" id="GO:0003677">
    <property type="term" value="F:DNA binding"/>
    <property type="evidence" value="ECO:0007669"/>
    <property type="project" value="UniProtKB-KW"/>
</dbReference>
<organism evidence="4 5">
    <name type="scientific">Paraburkholderia pallida</name>
    <dbReference type="NCBI Taxonomy" id="2547399"/>
    <lineage>
        <taxon>Bacteria</taxon>
        <taxon>Pseudomonadati</taxon>
        <taxon>Pseudomonadota</taxon>
        <taxon>Betaproteobacteria</taxon>
        <taxon>Burkholderiales</taxon>
        <taxon>Burkholderiaceae</taxon>
        <taxon>Paraburkholderia</taxon>
    </lineage>
</organism>
<dbReference type="AlphaFoldDB" id="A0A4P7CWA8"/>
<dbReference type="CDD" id="cd00093">
    <property type="entry name" value="HTH_XRE"/>
    <property type="match status" value="1"/>
</dbReference>
<dbReference type="InterPro" id="IPR001387">
    <property type="entry name" value="Cro/C1-type_HTH"/>
</dbReference>
<dbReference type="Gene3D" id="1.10.260.40">
    <property type="entry name" value="lambda repressor-like DNA-binding domains"/>
    <property type="match status" value="1"/>
</dbReference>
<keyword evidence="5" id="KW-1185">Reference proteome</keyword>
<dbReference type="PANTHER" id="PTHR46797:SF1">
    <property type="entry name" value="METHYLPHOSPHONATE SYNTHASE"/>
    <property type="match status" value="1"/>
</dbReference>
<proteinExistence type="predicted"/>
<dbReference type="Pfam" id="PF01381">
    <property type="entry name" value="HTH_3"/>
    <property type="match status" value="1"/>
</dbReference>
<feature type="region of interest" description="Disordered" evidence="2">
    <location>
        <begin position="44"/>
        <end position="69"/>
    </location>
</feature>
<dbReference type="EMBL" id="CP038149">
    <property type="protein sequence ID" value="QBR00476.1"/>
    <property type="molecule type" value="Genomic_DNA"/>
</dbReference>
<accession>A0A4P7CWA8</accession>
<dbReference type="PANTHER" id="PTHR46797">
    <property type="entry name" value="HTH-TYPE TRANSCRIPTIONAL REGULATOR"/>
    <property type="match status" value="1"/>
</dbReference>
<sequence>MNLTIVLPYASAATTKNWVLRSDTNAVGASSSTGGLVVRVVSESSNVTPTEQASRRSPRSLVQRREERDPAFREQMVAARVRAATSMFSSKPNSIAAARLQAGLSQTKLAEAIGTSQSHIAKIEGGKVQIQFSTAVQLADALNVTLDSLRGLIEQQSTNIVEVQ</sequence>
<dbReference type="SMART" id="SM00530">
    <property type="entry name" value="HTH_XRE"/>
    <property type="match status" value="1"/>
</dbReference>
<protein>
    <submittedName>
        <fullName evidence="4">Helix-turn-helix domain-containing protein</fullName>
    </submittedName>
</protein>
<evidence type="ECO:0000313" key="4">
    <source>
        <dbReference type="EMBL" id="QBR00476.1"/>
    </source>
</evidence>